<feature type="transmembrane region" description="Helical" evidence="14">
    <location>
        <begin position="185"/>
        <end position="208"/>
    </location>
</feature>
<dbReference type="SMART" id="SM00388">
    <property type="entry name" value="HisKA"/>
    <property type="match status" value="1"/>
</dbReference>
<keyword evidence="9 16" id="KW-0418">Kinase</keyword>
<dbReference type="Proteomes" id="UP001300383">
    <property type="component" value="Unassembled WGS sequence"/>
</dbReference>
<dbReference type="CDD" id="cd00082">
    <property type="entry name" value="HisKA"/>
    <property type="match status" value="1"/>
</dbReference>
<keyword evidence="11 14" id="KW-1133">Transmembrane helix</keyword>
<dbReference type="Pfam" id="PF02518">
    <property type="entry name" value="HATPase_c"/>
    <property type="match status" value="1"/>
</dbReference>
<evidence type="ECO:0000256" key="9">
    <source>
        <dbReference type="ARBA" id="ARBA00022777"/>
    </source>
</evidence>
<evidence type="ECO:0000256" key="2">
    <source>
        <dbReference type="ARBA" id="ARBA00004651"/>
    </source>
</evidence>
<feature type="transmembrane region" description="Helical" evidence="14">
    <location>
        <begin position="355"/>
        <end position="374"/>
    </location>
</feature>
<protein>
    <recommendedName>
        <fullName evidence="3">histidine kinase</fullName>
        <ecNumber evidence="3">2.7.13.3</ecNumber>
    </recommendedName>
</protein>
<evidence type="ECO:0000256" key="7">
    <source>
        <dbReference type="ARBA" id="ARBA00022692"/>
    </source>
</evidence>
<dbReference type="GO" id="GO:0000155">
    <property type="term" value="F:phosphorelay sensor kinase activity"/>
    <property type="evidence" value="ECO:0007669"/>
    <property type="project" value="InterPro"/>
</dbReference>
<comment type="caution">
    <text evidence="16">The sequence shown here is derived from an EMBL/GenBank/DDBJ whole genome shotgun (WGS) entry which is preliminary data.</text>
</comment>
<dbReference type="FunFam" id="1.10.287.130:FF:000001">
    <property type="entry name" value="Two-component sensor histidine kinase"/>
    <property type="match status" value="1"/>
</dbReference>
<feature type="transmembrane region" description="Helical" evidence="14">
    <location>
        <begin position="255"/>
        <end position="280"/>
    </location>
</feature>
<evidence type="ECO:0000259" key="15">
    <source>
        <dbReference type="PROSITE" id="PS50109"/>
    </source>
</evidence>
<dbReference type="InterPro" id="IPR003594">
    <property type="entry name" value="HATPase_dom"/>
</dbReference>
<dbReference type="SUPFAM" id="SSF47384">
    <property type="entry name" value="Homodimeric domain of signal transducing histidine kinase"/>
    <property type="match status" value="1"/>
</dbReference>
<evidence type="ECO:0000313" key="17">
    <source>
        <dbReference type="Proteomes" id="UP001300383"/>
    </source>
</evidence>
<name>A0AAP4EXS9_9FIRM</name>
<evidence type="ECO:0000256" key="6">
    <source>
        <dbReference type="ARBA" id="ARBA00022679"/>
    </source>
</evidence>
<keyword evidence="5" id="KW-0597">Phosphoprotein</keyword>
<feature type="transmembrane region" description="Helical" evidence="14">
    <location>
        <begin position="327"/>
        <end position="349"/>
    </location>
</feature>
<evidence type="ECO:0000256" key="8">
    <source>
        <dbReference type="ARBA" id="ARBA00022741"/>
    </source>
</evidence>
<dbReference type="PANTHER" id="PTHR45528:SF1">
    <property type="entry name" value="SENSOR HISTIDINE KINASE CPXA"/>
    <property type="match status" value="1"/>
</dbReference>
<evidence type="ECO:0000256" key="14">
    <source>
        <dbReference type="SAM" id="Phobius"/>
    </source>
</evidence>
<accession>A0AAP4EXS9</accession>
<keyword evidence="7 14" id="KW-0812">Transmembrane</keyword>
<evidence type="ECO:0000256" key="3">
    <source>
        <dbReference type="ARBA" id="ARBA00012438"/>
    </source>
</evidence>
<proteinExistence type="predicted"/>
<evidence type="ECO:0000256" key="1">
    <source>
        <dbReference type="ARBA" id="ARBA00000085"/>
    </source>
</evidence>
<dbReference type="PROSITE" id="PS50109">
    <property type="entry name" value="HIS_KIN"/>
    <property type="match status" value="1"/>
</dbReference>
<dbReference type="GO" id="GO:0005524">
    <property type="term" value="F:ATP binding"/>
    <property type="evidence" value="ECO:0007669"/>
    <property type="project" value="UniProtKB-KW"/>
</dbReference>
<keyword evidence="8" id="KW-0547">Nucleotide-binding</keyword>
<evidence type="ECO:0000313" key="16">
    <source>
        <dbReference type="EMBL" id="MDI9241166.1"/>
    </source>
</evidence>
<evidence type="ECO:0000256" key="10">
    <source>
        <dbReference type="ARBA" id="ARBA00022840"/>
    </source>
</evidence>
<dbReference type="PROSITE" id="PS51257">
    <property type="entry name" value="PROKAR_LIPOPROTEIN"/>
    <property type="match status" value="1"/>
</dbReference>
<dbReference type="AlphaFoldDB" id="A0AAP4EXS9"/>
<keyword evidence="10" id="KW-0067">ATP-binding</keyword>
<dbReference type="InterPro" id="IPR050398">
    <property type="entry name" value="HssS/ArlS-like"/>
</dbReference>
<dbReference type="InterPro" id="IPR036097">
    <property type="entry name" value="HisK_dim/P_sf"/>
</dbReference>
<dbReference type="GO" id="GO:0005886">
    <property type="term" value="C:plasma membrane"/>
    <property type="evidence" value="ECO:0007669"/>
    <property type="project" value="UniProtKB-SubCell"/>
</dbReference>
<evidence type="ECO:0000256" key="11">
    <source>
        <dbReference type="ARBA" id="ARBA00022989"/>
    </source>
</evidence>
<dbReference type="RefSeq" id="WP_283229668.1">
    <property type="nucleotide sequence ID" value="NZ_JASGBQ010000001.1"/>
</dbReference>
<keyword evidence="4" id="KW-1003">Cell membrane</keyword>
<dbReference type="SMART" id="SM00387">
    <property type="entry name" value="HATPase_c"/>
    <property type="match status" value="1"/>
</dbReference>
<gene>
    <name evidence="16" type="ORF">QJ036_01565</name>
</gene>
<feature type="domain" description="Histidine kinase" evidence="15">
    <location>
        <begin position="438"/>
        <end position="652"/>
    </location>
</feature>
<dbReference type="EC" id="2.7.13.3" evidence="3"/>
<evidence type="ECO:0000256" key="12">
    <source>
        <dbReference type="ARBA" id="ARBA00023012"/>
    </source>
</evidence>
<keyword evidence="17" id="KW-1185">Reference proteome</keyword>
<keyword evidence="12" id="KW-0902">Two-component regulatory system</keyword>
<dbReference type="Gene3D" id="1.10.287.130">
    <property type="match status" value="1"/>
</dbReference>
<evidence type="ECO:0000256" key="4">
    <source>
        <dbReference type="ARBA" id="ARBA00022475"/>
    </source>
</evidence>
<dbReference type="EMBL" id="JASGBQ010000001">
    <property type="protein sequence ID" value="MDI9241166.1"/>
    <property type="molecule type" value="Genomic_DNA"/>
</dbReference>
<dbReference type="InterPro" id="IPR003661">
    <property type="entry name" value="HisK_dim/P_dom"/>
</dbReference>
<keyword evidence="6" id="KW-0808">Transferase</keyword>
<dbReference type="InterPro" id="IPR036890">
    <property type="entry name" value="HATPase_C_sf"/>
</dbReference>
<dbReference type="PANTHER" id="PTHR45528">
    <property type="entry name" value="SENSOR HISTIDINE KINASE CPXA"/>
    <property type="match status" value="1"/>
</dbReference>
<keyword evidence="13 14" id="KW-0472">Membrane</keyword>
<evidence type="ECO:0000256" key="5">
    <source>
        <dbReference type="ARBA" id="ARBA00022553"/>
    </source>
</evidence>
<comment type="subcellular location">
    <subcellularLocation>
        <location evidence="2">Cell membrane</location>
        <topology evidence="2">Multi-pass membrane protein</topology>
    </subcellularLocation>
</comment>
<reference evidence="16 17" key="1">
    <citation type="submission" date="2023-05" db="EMBL/GenBank/DDBJ databases">
        <title>[ruminococcus] sp. nov., isolated from a pig farm feces dump.</title>
        <authorList>
            <person name="Chang Y.-H."/>
        </authorList>
    </citation>
    <scope>NUCLEOTIDE SEQUENCE [LARGE SCALE GENOMIC DNA]</scope>
    <source>
        <strain evidence="16 17">YH-rum2234</strain>
    </source>
</reference>
<organism evidence="16 17">
    <name type="scientific">Fusibacillus kribbianus</name>
    <dbReference type="NCBI Taxonomy" id="3044208"/>
    <lineage>
        <taxon>Bacteria</taxon>
        <taxon>Bacillati</taxon>
        <taxon>Bacillota</taxon>
        <taxon>Clostridia</taxon>
        <taxon>Lachnospirales</taxon>
        <taxon>Lachnospiraceae</taxon>
        <taxon>Fusibacillus</taxon>
    </lineage>
</organism>
<dbReference type="Pfam" id="PF00512">
    <property type="entry name" value="HisKA"/>
    <property type="match status" value="1"/>
</dbReference>
<comment type="catalytic activity">
    <reaction evidence="1">
        <text>ATP + protein L-histidine = ADP + protein N-phospho-L-histidine.</text>
        <dbReference type="EC" id="2.7.13.3"/>
    </reaction>
</comment>
<evidence type="ECO:0000256" key="13">
    <source>
        <dbReference type="ARBA" id="ARBA00023136"/>
    </source>
</evidence>
<dbReference type="Gene3D" id="3.30.565.10">
    <property type="entry name" value="Histidine kinase-like ATPase, C-terminal domain"/>
    <property type="match status" value="1"/>
</dbReference>
<feature type="transmembrane region" description="Helical" evidence="14">
    <location>
        <begin position="228"/>
        <end position="249"/>
    </location>
</feature>
<sequence>MKKFIRTIPGKAILFLGVIVSLCILAGCVLGADAIADAGFYDYPEEMVISSRMEEMVREDINSIAWEIYDSGANSRQTYESPADRTNLRYGVYDESGRFVARTRGIDCSPDDAGWEYCYYYLLSGSSGEFIMWDRMPSEEEIKSIGMAETGPVYRICASLDRELPAKDIYAQTVKTIKLGYRFRYAVYFIGAAALLFTVLFFAALMCVSGRRPGTEELMPGPLGRVPFDLLAAAVCFTGVLGGCVQDYFGYRGIGGVICCIILWITFLCIAVGFAMSIAARIKQRTIFTNTVIWRLVRWLRALPGRAGRRLKPVWRKMKILARGIPMIWKTALVLAGLSLLELLMIVAARADKYLLFWVLEKLILIPAVLFAALQLRKLQDGGRALAAGNLSYQVDTEGMFWDFRDHGENLNSIAEGMALAVEEKMKSERMKTELITNVSHDIKTPLTSIINYANLIGKEPCENAAVTEYAEVLVRQSERLKRLIEDLVEASKAATGNLEVLLAPCEAEIFVTQISGEYEQKLKAEGLELVTRQPEESVRVMADGRRMLRVFDNLMNNICKYSQQGTRVYLSLEKRNDQAVITFKNISKAALNLSAEELMERFVRGDSSRNTEGNGLGLSIAKSLTELQNGTMELAIDGDLFKATLRFPIVRSEEEEIFGCR</sequence>
<dbReference type="InterPro" id="IPR005467">
    <property type="entry name" value="His_kinase_dom"/>
</dbReference>
<dbReference type="SUPFAM" id="SSF55874">
    <property type="entry name" value="ATPase domain of HSP90 chaperone/DNA topoisomerase II/histidine kinase"/>
    <property type="match status" value="1"/>
</dbReference>